<dbReference type="InterPro" id="IPR006504">
    <property type="entry name" value="Tscrpt_reg_Spx/MgsR"/>
</dbReference>
<dbReference type="Gene3D" id="3.40.30.10">
    <property type="entry name" value="Glutaredoxin"/>
    <property type="match status" value="1"/>
</dbReference>
<dbReference type="Pfam" id="PF03960">
    <property type="entry name" value="ArsC"/>
    <property type="match status" value="1"/>
</dbReference>
<comment type="caution">
    <text evidence="3">The sequence shown here is derived from an EMBL/GenBank/DDBJ whole genome shotgun (WGS) entry which is preliminary data.</text>
</comment>
<evidence type="ECO:0000256" key="2">
    <source>
        <dbReference type="PROSITE-ProRule" id="PRU01282"/>
    </source>
</evidence>
<dbReference type="PANTHER" id="PTHR30041:SF8">
    <property type="entry name" value="PROTEIN YFFB"/>
    <property type="match status" value="1"/>
</dbReference>
<dbReference type="PATRIC" id="fig|1219045.3.peg.2041"/>
<comment type="similarity">
    <text evidence="1 2">Belongs to the ArsC family.</text>
</comment>
<dbReference type="EMBL" id="JFZA02000014">
    <property type="protein sequence ID" value="KFG90193.1"/>
    <property type="molecule type" value="Genomic_DNA"/>
</dbReference>
<gene>
    <name evidence="3" type="ORF">BV98_001996</name>
</gene>
<proteinExistence type="inferred from homology"/>
<accession>A0A086P9X5</accession>
<dbReference type="eggNOG" id="COG1393">
    <property type="taxonomic scope" value="Bacteria"/>
</dbReference>
<dbReference type="NCBIfam" id="NF008107">
    <property type="entry name" value="PRK10853.1"/>
    <property type="match status" value="1"/>
</dbReference>
<evidence type="ECO:0000313" key="4">
    <source>
        <dbReference type="Proteomes" id="UP000024284"/>
    </source>
</evidence>
<dbReference type="RefSeq" id="WP_037465527.1">
    <property type="nucleotide sequence ID" value="NZ_BCZD01000029.1"/>
</dbReference>
<name>A0A086P9X5_SPHHM</name>
<evidence type="ECO:0000313" key="3">
    <source>
        <dbReference type="EMBL" id="KFG90193.1"/>
    </source>
</evidence>
<dbReference type="CDD" id="cd03035">
    <property type="entry name" value="ArsC_Yffb"/>
    <property type="match status" value="1"/>
</dbReference>
<sequence>MITMYGIKNCDTIKKARNFLDNERVAYNFHDYKVSGVDKAKLEDWVMEHGWETILNRSGTTFKALDAGDKAHIDAEKAILLMTANPSMIKRPILDVGGQAIVGFKATTYETALAKAKTKA</sequence>
<dbReference type="PANTHER" id="PTHR30041">
    <property type="entry name" value="ARSENATE REDUCTASE"/>
    <property type="match status" value="1"/>
</dbReference>
<dbReference type="InterPro" id="IPR006660">
    <property type="entry name" value="Arsenate_reductase-like"/>
</dbReference>
<dbReference type="Proteomes" id="UP000024284">
    <property type="component" value="Unassembled WGS sequence"/>
</dbReference>
<dbReference type="AlphaFoldDB" id="A0A086P9X5"/>
<keyword evidence="4" id="KW-1185">Reference proteome</keyword>
<dbReference type="OrthoDB" id="9803749at2"/>
<dbReference type="SUPFAM" id="SSF52833">
    <property type="entry name" value="Thioredoxin-like"/>
    <property type="match status" value="1"/>
</dbReference>
<protein>
    <submittedName>
        <fullName evidence="3">ArsC family transcriptional regulator</fullName>
    </submittedName>
</protein>
<dbReference type="InterPro" id="IPR036249">
    <property type="entry name" value="Thioredoxin-like_sf"/>
</dbReference>
<dbReference type="STRING" id="76947.GCA_002080435_02067"/>
<evidence type="ECO:0000256" key="1">
    <source>
        <dbReference type="ARBA" id="ARBA00007198"/>
    </source>
</evidence>
<dbReference type="PROSITE" id="PS51353">
    <property type="entry name" value="ARSC"/>
    <property type="match status" value="1"/>
</dbReference>
<dbReference type="NCBIfam" id="TIGR01617">
    <property type="entry name" value="arsC_related"/>
    <property type="match status" value="1"/>
</dbReference>
<reference evidence="3" key="1">
    <citation type="submission" date="2014-08" db="EMBL/GenBank/DDBJ databases">
        <title>Draft genome sequences of Sphingobium herbicidovorans.</title>
        <authorList>
            <person name="Gan H.M."/>
            <person name="Gan H.Y."/>
            <person name="Savka M.A."/>
        </authorList>
    </citation>
    <scope>NUCLEOTIDE SEQUENCE [LARGE SCALE GENOMIC DNA]</scope>
    <source>
        <strain evidence="3">NBRC 16415</strain>
    </source>
</reference>
<organism evidence="3 4">
    <name type="scientific">Sphingobium herbicidovorans (strain ATCC 700291 / DSM 11019 / CCUG 56400 / KCTC 2939 / LMG 18315 / NBRC 16415 / MH)</name>
    <name type="common">Sphingomonas herbicidovorans</name>
    <dbReference type="NCBI Taxonomy" id="1219045"/>
    <lineage>
        <taxon>Bacteria</taxon>
        <taxon>Pseudomonadati</taxon>
        <taxon>Pseudomonadota</taxon>
        <taxon>Alphaproteobacteria</taxon>
        <taxon>Sphingomonadales</taxon>
        <taxon>Sphingomonadaceae</taxon>
        <taxon>Sphingobium</taxon>
    </lineage>
</organism>